<accession>A0A841NII7</accession>
<protein>
    <submittedName>
        <fullName evidence="1">Uncharacterized protein</fullName>
    </submittedName>
</protein>
<organism evidence="1 2">
    <name type="scientific">Chryseobacterium shigense</name>
    <dbReference type="NCBI Taxonomy" id="297244"/>
    <lineage>
        <taxon>Bacteria</taxon>
        <taxon>Pseudomonadati</taxon>
        <taxon>Bacteroidota</taxon>
        <taxon>Flavobacteriia</taxon>
        <taxon>Flavobacteriales</taxon>
        <taxon>Weeksellaceae</taxon>
        <taxon>Chryseobacterium group</taxon>
        <taxon>Chryseobacterium</taxon>
    </lineage>
</organism>
<evidence type="ECO:0000313" key="1">
    <source>
        <dbReference type="EMBL" id="MBB6370635.1"/>
    </source>
</evidence>
<dbReference type="Proteomes" id="UP000589738">
    <property type="component" value="Unassembled WGS sequence"/>
</dbReference>
<dbReference type="AlphaFoldDB" id="A0A841NII7"/>
<sequence>MGGYIALYKTDNRKIQEKLYPKLSDITLPEIYNSDLDKSFGTFQSFLMANRNNLDYRNANYETILKKLQNGYFTLEHDEFSAILDWFAWYYQDEHQGDENIFAEYGMINIGNLNTRYEIPVFFSLTDNGITDFYLPLQNPAEFVWYNDDSYLSSQKLLLMINYLAALCFSIAVYKEDPCQYEIEKDFGLSDFEKKDPGLQISVHTHLGSYLQGSEDDLSAMEHLFEYGYTYIPGIISDIKNNLGNYQGTIYKDHCY</sequence>
<reference evidence="1 2" key="1">
    <citation type="submission" date="2020-08" db="EMBL/GenBank/DDBJ databases">
        <title>Functional genomics of gut bacteria from endangered species of beetles.</title>
        <authorList>
            <person name="Carlos-Shanley C."/>
        </authorList>
    </citation>
    <scope>NUCLEOTIDE SEQUENCE [LARGE SCALE GENOMIC DNA]</scope>
    <source>
        <strain evidence="1 2">S00136</strain>
    </source>
</reference>
<dbReference type="RefSeq" id="WP_184158515.1">
    <property type="nucleotide sequence ID" value="NZ_JACHLC010000001.1"/>
</dbReference>
<keyword evidence="2" id="KW-1185">Reference proteome</keyword>
<name>A0A841NII7_9FLAO</name>
<dbReference type="EMBL" id="JACHLC010000001">
    <property type="protein sequence ID" value="MBB6370635.1"/>
    <property type="molecule type" value="Genomic_DNA"/>
</dbReference>
<evidence type="ECO:0000313" key="2">
    <source>
        <dbReference type="Proteomes" id="UP000589738"/>
    </source>
</evidence>
<comment type="caution">
    <text evidence="1">The sequence shown here is derived from an EMBL/GenBank/DDBJ whole genome shotgun (WGS) entry which is preliminary data.</text>
</comment>
<gene>
    <name evidence="1" type="ORF">HNP36_001688</name>
</gene>
<proteinExistence type="predicted"/>